<accession>A0AAN9TWZ6</accession>
<gene>
    <name evidence="1" type="ORF">V9T40_005807</name>
</gene>
<proteinExistence type="predicted"/>
<reference evidence="1 2" key="1">
    <citation type="submission" date="2024-03" db="EMBL/GenBank/DDBJ databases">
        <title>Adaptation during the transition from Ophiocordyceps entomopathogen to insect associate is accompanied by gene loss and intensified selection.</title>
        <authorList>
            <person name="Ward C.M."/>
            <person name="Onetto C.A."/>
            <person name="Borneman A.R."/>
        </authorList>
    </citation>
    <scope>NUCLEOTIDE SEQUENCE [LARGE SCALE GENOMIC DNA]</scope>
    <source>
        <strain evidence="1">AWRI1</strain>
        <tissue evidence="1">Single Adult Female</tissue>
    </source>
</reference>
<organism evidence="1 2">
    <name type="scientific">Parthenolecanium corni</name>
    <dbReference type="NCBI Taxonomy" id="536013"/>
    <lineage>
        <taxon>Eukaryota</taxon>
        <taxon>Metazoa</taxon>
        <taxon>Ecdysozoa</taxon>
        <taxon>Arthropoda</taxon>
        <taxon>Hexapoda</taxon>
        <taxon>Insecta</taxon>
        <taxon>Pterygota</taxon>
        <taxon>Neoptera</taxon>
        <taxon>Paraneoptera</taxon>
        <taxon>Hemiptera</taxon>
        <taxon>Sternorrhyncha</taxon>
        <taxon>Coccoidea</taxon>
        <taxon>Coccidae</taxon>
        <taxon>Parthenolecanium</taxon>
    </lineage>
</organism>
<evidence type="ECO:0000313" key="1">
    <source>
        <dbReference type="EMBL" id="KAK7604621.1"/>
    </source>
</evidence>
<dbReference type="Proteomes" id="UP001367676">
    <property type="component" value="Unassembled WGS sequence"/>
</dbReference>
<comment type="caution">
    <text evidence="1">The sequence shown here is derived from an EMBL/GenBank/DDBJ whole genome shotgun (WGS) entry which is preliminary data.</text>
</comment>
<protein>
    <recommendedName>
        <fullName evidence="3">CRC domain-containing protein</fullName>
    </recommendedName>
</protein>
<name>A0AAN9TWZ6_9HEMI</name>
<sequence>MSVESGSNIMKIKFTRRVVEMCSTVPDVDRGKTDARSILACVIEKTEDGFYRLGTREGIINSLYARSQFALSHKQFVQLDEVPITSATISLRSVASSQATGNGQGFVRCHCMQKCINKRCLCVKNGIKCNSKCHGSNSCCNK</sequence>
<evidence type="ECO:0000313" key="2">
    <source>
        <dbReference type="Proteomes" id="UP001367676"/>
    </source>
</evidence>
<dbReference type="EMBL" id="JBBCAQ010000003">
    <property type="protein sequence ID" value="KAK7604621.1"/>
    <property type="molecule type" value="Genomic_DNA"/>
</dbReference>
<evidence type="ECO:0008006" key="3">
    <source>
        <dbReference type="Google" id="ProtNLM"/>
    </source>
</evidence>
<keyword evidence="2" id="KW-1185">Reference proteome</keyword>
<dbReference type="AlphaFoldDB" id="A0AAN9TWZ6"/>